<feature type="region of interest" description="Disordered" evidence="1">
    <location>
        <begin position="1"/>
        <end position="47"/>
    </location>
</feature>
<keyword evidence="2" id="KW-1133">Transmembrane helix</keyword>
<sequence>MGTDEARWMVDGGRLMGAPDHSMESEDPRTNGDETHQTWRRVAKKKKESLRCHAAAHQAADTIAASQWRQTTDRDRGTSSSRRSKRSVVESGKRRFALDFIVWLLAVVLLFLLAVDSAARVITLVEHAYISLAYDAVVIIVQAMDNTVRVLAWRAQALAWGYIQCVPSPPLLVVMHTFSTLATKALSLLLEVKDWIHATAALFIEAKDVLVGLVSRSTTALRHQARSALFAFLLKGGHNDLLLHMDSQDLKSWLRDNNDGVAANEDDPTS</sequence>
<feature type="non-terminal residue" evidence="3">
    <location>
        <position position="270"/>
    </location>
</feature>
<dbReference type="EMBL" id="AGNL01003152">
    <property type="protein sequence ID" value="EJK75058.1"/>
    <property type="molecule type" value="Genomic_DNA"/>
</dbReference>
<keyword evidence="4" id="KW-1185">Reference proteome</keyword>
<keyword evidence="2" id="KW-0812">Transmembrane</keyword>
<proteinExistence type="predicted"/>
<organism evidence="3 4">
    <name type="scientific">Thalassiosira oceanica</name>
    <name type="common">Marine diatom</name>
    <dbReference type="NCBI Taxonomy" id="159749"/>
    <lineage>
        <taxon>Eukaryota</taxon>
        <taxon>Sar</taxon>
        <taxon>Stramenopiles</taxon>
        <taxon>Ochrophyta</taxon>
        <taxon>Bacillariophyta</taxon>
        <taxon>Coscinodiscophyceae</taxon>
        <taxon>Thalassiosirophycidae</taxon>
        <taxon>Thalassiosirales</taxon>
        <taxon>Thalassiosiraceae</taxon>
        <taxon>Thalassiosira</taxon>
    </lineage>
</organism>
<protein>
    <submittedName>
        <fullName evidence="3">Uncharacterized protein</fullName>
    </submittedName>
</protein>
<name>K0T8G3_THAOC</name>
<feature type="compositionally biased region" description="Basic residues" evidence="1">
    <location>
        <begin position="38"/>
        <end position="47"/>
    </location>
</feature>
<dbReference type="Proteomes" id="UP000266841">
    <property type="component" value="Unassembled WGS sequence"/>
</dbReference>
<evidence type="ECO:0000313" key="3">
    <source>
        <dbReference type="EMBL" id="EJK75058.1"/>
    </source>
</evidence>
<dbReference type="AlphaFoldDB" id="K0T8G3"/>
<keyword evidence="2" id="KW-0472">Membrane</keyword>
<reference evidence="3 4" key="1">
    <citation type="journal article" date="2012" name="Genome Biol.">
        <title>Genome and low-iron response of an oceanic diatom adapted to chronic iron limitation.</title>
        <authorList>
            <person name="Lommer M."/>
            <person name="Specht M."/>
            <person name="Roy A.S."/>
            <person name="Kraemer L."/>
            <person name="Andreson R."/>
            <person name="Gutowska M.A."/>
            <person name="Wolf J."/>
            <person name="Bergner S.V."/>
            <person name="Schilhabel M.B."/>
            <person name="Klostermeier U.C."/>
            <person name="Beiko R.G."/>
            <person name="Rosenstiel P."/>
            <person name="Hippler M."/>
            <person name="Laroche J."/>
        </authorList>
    </citation>
    <scope>NUCLEOTIDE SEQUENCE [LARGE SCALE GENOMIC DNA]</scope>
    <source>
        <strain evidence="3 4">CCMP1005</strain>
    </source>
</reference>
<feature type="compositionally biased region" description="Basic and acidic residues" evidence="1">
    <location>
        <begin position="21"/>
        <end position="37"/>
    </location>
</feature>
<evidence type="ECO:0000256" key="2">
    <source>
        <dbReference type="SAM" id="Phobius"/>
    </source>
</evidence>
<gene>
    <name evidence="3" type="ORF">THAOC_03231</name>
</gene>
<accession>K0T8G3</accession>
<evidence type="ECO:0000256" key="1">
    <source>
        <dbReference type="SAM" id="MobiDB-lite"/>
    </source>
</evidence>
<comment type="caution">
    <text evidence="3">The sequence shown here is derived from an EMBL/GenBank/DDBJ whole genome shotgun (WGS) entry which is preliminary data.</text>
</comment>
<feature type="region of interest" description="Disordered" evidence="1">
    <location>
        <begin position="66"/>
        <end position="86"/>
    </location>
</feature>
<feature type="transmembrane region" description="Helical" evidence="2">
    <location>
        <begin position="96"/>
        <end position="115"/>
    </location>
</feature>
<evidence type="ECO:0000313" key="4">
    <source>
        <dbReference type="Proteomes" id="UP000266841"/>
    </source>
</evidence>